<dbReference type="AlphaFoldDB" id="A0A8X6YAG7"/>
<dbReference type="Proteomes" id="UP000886998">
    <property type="component" value="Unassembled WGS sequence"/>
</dbReference>
<comment type="caution">
    <text evidence="1">The sequence shown here is derived from an EMBL/GenBank/DDBJ whole genome shotgun (WGS) entry which is preliminary data.</text>
</comment>
<keyword evidence="2" id="KW-1185">Reference proteome</keyword>
<organism evidence="1 2">
    <name type="scientific">Trichonephila inaurata madagascariensis</name>
    <dbReference type="NCBI Taxonomy" id="2747483"/>
    <lineage>
        <taxon>Eukaryota</taxon>
        <taxon>Metazoa</taxon>
        <taxon>Ecdysozoa</taxon>
        <taxon>Arthropoda</taxon>
        <taxon>Chelicerata</taxon>
        <taxon>Arachnida</taxon>
        <taxon>Araneae</taxon>
        <taxon>Araneomorphae</taxon>
        <taxon>Entelegynae</taxon>
        <taxon>Araneoidea</taxon>
        <taxon>Nephilidae</taxon>
        <taxon>Trichonephila</taxon>
        <taxon>Trichonephila inaurata</taxon>
    </lineage>
</organism>
<accession>A0A8X6YAG7</accession>
<gene>
    <name evidence="1" type="ORF">TNIN_172781</name>
</gene>
<evidence type="ECO:0000313" key="2">
    <source>
        <dbReference type="Proteomes" id="UP000886998"/>
    </source>
</evidence>
<proteinExistence type="predicted"/>
<name>A0A8X6YAG7_9ARAC</name>
<sequence>MAPPRCVLLPSYIQPGYMPFVIPRKSILCNYLNVLHPVYRVSRFGYKQELPRLKLNLYLDLSSALRCFIARSSCRAKSSRIMDQFTKAFKSSSSWCQQRGNYKTSFCQRWSGLSFLHILHTLEVCGEIEACLNSRHLTELSPDPTDFNALTPAHFLVGGPIHQFPEPSLPSRSVALSERWNLIQRLRQYFWTSFTRVFT</sequence>
<evidence type="ECO:0000313" key="1">
    <source>
        <dbReference type="EMBL" id="GFY68663.1"/>
    </source>
</evidence>
<protein>
    <submittedName>
        <fullName evidence="1">Uncharacterized protein</fullName>
    </submittedName>
</protein>
<dbReference type="EMBL" id="BMAV01017181">
    <property type="protein sequence ID" value="GFY68663.1"/>
    <property type="molecule type" value="Genomic_DNA"/>
</dbReference>
<reference evidence="1" key="1">
    <citation type="submission" date="2020-08" db="EMBL/GenBank/DDBJ databases">
        <title>Multicomponent nature underlies the extraordinary mechanical properties of spider dragline silk.</title>
        <authorList>
            <person name="Kono N."/>
            <person name="Nakamura H."/>
            <person name="Mori M."/>
            <person name="Yoshida Y."/>
            <person name="Ohtoshi R."/>
            <person name="Malay A.D."/>
            <person name="Moran D.A.P."/>
            <person name="Tomita M."/>
            <person name="Numata K."/>
            <person name="Arakawa K."/>
        </authorList>
    </citation>
    <scope>NUCLEOTIDE SEQUENCE</scope>
</reference>